<evidence type="ECO:0000313" key="2">
    <source>
        <dbReference type="Proteomes" id="UP000297982"/>
    </source>
</evidence>
<dbReference type="AlphaFoldDB" id="A0A4Z0H084"/>
<evidence type="ECO:0000313" key="1">
    <source>
        <dbReference type="EMBL" id="TGB02903.1"/>
    </source>
</evidence>
<accession>A0A4Z0H084</accession>
<sequence length="116" mass="13360">MVRNNGPFDQVEIFETYTLSDDITLVFLQETNKEEKIWVGSTTFNEEKNEWIFGTVVNLRKPTDDMTDVKTMFESGDGYSVGYVKGDTEQLGDVEHIVELDNYQGWKIWVKGSSSF</sequence>
<reference evidence="1 2" key="1">
    <citation type="journal article" date="2003" name="Int. J. Syst. Evol. Microbiol.">
        <title>Halobacillus salinus sp. nov., isolated from a salt lake on the coast of the East Sea in Korea.</title>
        <authorList>
            <person name="Yoon J.H."/>
            <person name="Kang K.H."/>
            <person name="Park Y.H."/>
        </authorList>
    </citation>
    <scope>NUCLEOTIDE SEQUENCE [LARGE SCALE GENOMIC DNA]</scope>
    <source>
        <strain evidence="1 2">HSL-3</strain>
    </source>
</reference>
<comment type="caution">
    <text evidence="1">The sequence shown here is derived from an EMBL/GenBank/DDBJ whole genome shotgun (WGS) entry which is preliminary data.</text>
</comment>
<dbReference type="RefSeq" id="WP_206663489.1">
    <property type="nucleotide sequence ID" value="NZ_SRJC01000002.1"/>
</dbReference>
<dbReference type="EMBL" id="SRJC01000002">
    <property type="protein sequence ID" value="TGB02903.1"/>
    <property type="molecule type" value="Genomic_DNA"/>
</dbReference>
<keyword evidence="2" id="KW-1185">Reference proteome</keyword>
<protein>
    <submittedName>
        <fullName evidence="1">Uncharacterized protein</fullName>
    </submittedName>
</protein>
<gene>
    <name evidence="1" type="ORF">E4663_12185</name>
</gene>
<organism evidence="1 2">
    <name type="scientific">Halobacillus salinus</name>
    <dbReference type="NCBI Taxonomy" id="192814"/>
    <lineage>
        <taxon>Bacteria</taxon>
        <taxon>Bacillati</taxon>
        <taxon>Bacillota</taxon>
        <taxon>Bacilli</taxon>
        <taxon>Bacillales</taxon>
        <taxon>Bacillaceae</taxon>
        <taxon>Halobacillus</taxon>
    </lineage>
</organism>
<dbReference type="Proteomes" id="UP000297982">
    <property type="component" value="Unassembled WGS sequence"/>
</dbReference>
<name>A0A4Z0H084_9BACI</name>
<proteinExistence type="predicted"/>